<gene>
    <name evidence="4" type="ORF">K452DRAFT_39311</name>
</gene>
<evidence type="ECO:0000313" key="5">
    <source>
        <dbReference type="Proteomes" id="UP000799438"/>
    </source>
</evidence>
<name>A0A6A6BDV4_9PEZI</name>
<keyword evidence="3" id="KW-0732">Signal</keyword>
<evidence type="ECO:0000256" key="3">
    <source>
        <dbReference type="SAM" id="SignalP"/>
    </source>
</evidence>
<feature type="transmembrane region" description="Helical" evidence="2">
    <location>
        <begin position="244"/>
        <end position="264"/>
    </location>
</feature>
<dbReference type="Proteomes" id="UP000799438">
    <property type="component" value="Unassembled WGS sequence"/>
</dbReference>
<reference evidence="4" key="1">
    <citation type="journal article" date="2020" name="Stud. Mycol.">
        <title>101 Dothideomycetes genomes: a test case for predicting lifestyles and emergence of pathogens.</title>
        <authorList>
            <person name="Haridas S."/>
            <person name="Albert R."/>
            <person name="Binder M."/>
            <person name="Bloem J."/>
            <person name="Labutti K."/>
            <person name="Salamov A."/>
            <person name="Andreopoulos B."/>
            <person name="Baker S."/>
            <person name="Barry K."/>
            <person name="Bills G."/>
            <person name="Bluhm B."/>
            <person name="Cannon C."/>
            <person name="Castanera R."/>
            <person name="Culley D."/>
            <person name="Daum C."/>
            <person name="Ezra D."/>
            <person name="Gonzalez J."/>
            <person name="Henrissat B."/>
            <person name="Kuo A."/>
            <person name="Liang C."/>
            <person name="Lipzen A."/>
            <person name="Lutzoni F."/>
            <person name="Magnuson J."/>
            <person name="Mondo S."/>
            <person name="Nolan M."/>
            <person name="Ohm R."/>
            <person name="Pangilinan J."/>
            <person name="Park H.-J."/>
            <person name="Ramirez L."/>
            <person name="Alfaro M."/>
            <person name="Sun H."/>
            <person name="Tritt A."/>
            <person name="Yoshinaga Y."/>
            <person name="Zwiers L.-H."/>
            <person name="Turgeon B."/>
            <person name="Goodwin S."/>
            <person name="Spatafora J."/>
            <person name="Crous P."/>
            <person name="Grigoriev I."/>
        </authorList>
    </citation>
    <scope>NUCLEOTIDE SEQUENCE</scope>
    <source>
        <strain evidence="4">CBS 121167</strain>
    </source>
</reference>
<sequence length="293" mass="33936">MCASAFCFFGFALLCFPLCSSDDKQQQQQQQQQQKRFTYHDYQTPPHKNHNQANTQLLRRPPSPNFRLLRIFQGLFFSAYNQPRFPQFPVFQASKARNQKRPPNHLLTISPSFFFIRLLSSRRAHYTHTYAHGYTTHTIRRSRLKKNLGRTGPERNGTERKLARISFFLCGWRPGLARCCLIDPKQLQLQLQRAEVAGRAGNVIFVIIGDGPAIDSNSNEQTRPRACGLQRSLGLFRRGCCRCIALHCIAALFVFLLLLPFLFLPSNIRTLLVWPFSSLFLFPRRHFLIFSCL</sequence>
<dbReference type="AlphaFoldDB" id="A0A6A6BDV4"/>
<keyword evidence="2" id="KW-1133">Transmembrane helix</keyword>
<dbReference type="EMBL" id="ML995487">
    <property type="protein sequence ID" value="KAF2141424.1"/>
    <property type="molecule type" value="Genomic_DNA"/>
</dbReference>
<keyword evidence="2" id="KW-0812">Transmembrane</keyword>
<keyword evidence="2" id="KW-0472">Membrane</keyword>
<dbReference type="RefSeq" id="XP_033397137.1">
    <property type="nucleotide sequence ID" value="XM_033546605.1"/>
</dbReference>
<organism evidence="4 5">
    <name type="scientific">Aplosporella prunicola CBS 121167</name>
    <dbReference type="NCBI Taxonomy" id="1176127"/>
    <lineage>
        <taxon>Eukaryota</taxon>
        <taxon>Fungi</taxon>
        <taxon>Dikarya</taxon>
        <taxon>Ascomycota</taxon>
        <taxon>Pezizomycotina</taxon>
        <taxon>Dothideomycetes</taxon>
        <taxon>Dothideomycetes incertae sedis</taxon>
        <taxon>Botryosphaeriales</taxon>
        <taxon>Aplosporellaceae</taxon>
        <taxon>Aplosporella</taxon>
    </lineage>
</organism>
<evidence type="ECO:0000256" key="2">
    <source>
        <dbReference type="SAM" id="Phobius"/>
    </source>
</evidence>
<feature type="region of interest" description="Disordered" evidence="1">
    <location>
        <begin position="27"/>
        <end position="59"/>
    </location>
</feature>
<protein>
    <submittedName>
        <fullName evidence="4">Uncharacterized protein</fullName>
    </submittedName>
</protein>
<evidence type="ECO:0000313" key="4">
    <source>
        <dbReference type="EMBL" id="KAF2141424.1"/>
    </source>
</evidence>
<accession>A0A6A6BDV4</accession>
<keyword evidence="5" id="KW-1185">Reference proteome</keyword>
<evidence type="ECO:0000256" key="1">
    <source>
        <dbReference type="SAM" id="MobiDB-lite"/>
    </source>
</evidence>
<feature type="signal peptide" evidence="3">
    <location>
        <begin position="1"/>
        <end position="21"/>
    </location>
</feature>
<feature type="chain" id="PRO_5025578977" evidence="3">
    <location>
        <begin position="22"/>
        <end position="293"/>
    </location>
</feature>
<proteinExistence type="predicted"/>
<dbReference type="GeneID" id="54304111"/>